<keyword evidence="7" id="KW-0413">Isomerase</keyword>
<dbReference type="EC" id="5.1.3.4" evidence="4"/>
<reference evidence="10 11" key="1">
    <citation type="submission" date="2017-06" db="EMBL/GenBank/DDBJ databases">
        <title>Sequencing and comparative analysis of myxobacterial genomes.</title>
        <authorList>
            <person name="Rupp O."/>
            <person name="Goesmann A."/>
            <person name="Sogaard-Andersen L."/>
        </authorList>
    </citation>
    <scope>NUCLEOTIDE SEQUENCE [LARGE SCALE GENOMIC DNA]</scope>
    <source>
        <strain evidence="10 11">DSM 52655</strain>
    </source>
</reference>
<dbReference type="InterPro" id="IPR001303">
    <property type="entry name" value="Aldolase_II/adducin_N"/>
</dbReference>
<dbReference type="AlphaFoldDB" id="A0A250J7D1"/>
<feature type="domain" description="Class II aldolase/adducin N-terminal" evidence="9">
    <location>
        <begin position="10"/>
        <end position="198"/>
    </location>
</feature>
<comment type="catalytic activity">
    <reaction evidence="1">
        <text>L-ribulose 5-phosphate = D-xylulose 5-phosphate</text>
        <dbReference type="Rhea" id="RHEA:22368"/>
        <dbReference type="ChEBI" id="CHEBI:57737"/>
        <dbReference type="ChEBI" id="CHEBI:58226"/>
        <dbReference type="EC" id="5.1.3.4"/>
    </reaction>
</comment>
<evidence type="ECO:0000256" key="8">
    <source>
        <dbReference type="ARBA" id="ARBA00023277"/>
    </source>
</evidence>
<dbReference type="GO" id="GO:0046872">
    <property type="term" value="F:metal ion binding"/>
    <property type="evidence" value="ECO:0007669"/>
    <property type="project" value="UniProtKB-KW"/>
</dbReference>
<dbReference type="SMART" id="SM01007">
    <property type="entry name" value="Aldolase_II"/>
    <property type="match status" value="1"/>
</dbReference>
<protein>
    <recommendedName>
        <fullName evidence="4">L-ribulose-5-phosphate 4-epimerase</fullName>
        <ecNumber evidence="4">5.1.3.4</ecNumber>
    </recommendedName>
</protein>
<comment type="cofactor">
    <cofactor evidence="2">
        <name>Zn(2+)</name>
        <dbReference type="ChEBI" id="CHEBI:29105"/>
    </cofactor>
</comment>
<dbReference type="RefSeq" id="WP_095987464.1">
    <property type="nucleotide sequence ID" value="NZ_CP022098.1"/>
</dbReference>
<evidence type="ECO:0000256" key="3">
    <source>
        <dbReference type="ARBA" id="ARBA00010037"/>
    </source>
</evidence>
<dbReference type="PANTHER" id="PTHR22789:SF8">
    <property type="entry name" value="L-RIBULOSE-5-PHOSPHATE 4-EPIMERASE SGBE"/>
    <property type="match status" value="1"/>
</dbReference>
<keyword evidence="8" id="KW-0119">Carbohydrate metabolism</keyword>
<dbReference type="InterPro" id="IPR050197">
    <property type="entry name" value="Aldolase_class_II_sugar_metab"/>
</dbReference>
<evidence type="ECO:0000256" key="4">
    <source>
        <dbReference type="ARBA" id="ARBA00013186"/>
    </source>
</evidence>
<dbReference type="NCBIfam" id="NF006047">
    <property type="entry name" value="PRK08193.1"/>
    <property type="match status" value="1"/>
</dbReference>
<dbReference type="GO" id="GO:0019323">
    <property type="term" value="P:pentose catabolic process"/>
    <property type="evidence" value="ECO:0007669"/>
    <property type="project" value="TreeGrafter"/>
</dbReference>
<dbReference type="Proteomes" id="UP000217257">
    <property type="component" value="Chromosome"/>
</dbReference>
<dbReference type="GO" id="GO:0016832">
    <property type="term" value="F:aldehyde-lyase activity"/>
    <property type="evidence" value="ECO:0007669"/>
    <property type="project" value="TreeGrafter"/>
</dbReference>
<dbReference type="Gene3D" id="3.40.225.10">
    <property type="entry name" value="Class II aldolase/adducin N-terminal domain"/>
    <property type="match status" value="1"/>
</dbReference>
<evidence type="ECO:0000256" key="2">
    <source>
        <dbReference type="ARBA" id="ARBA00001947"/>
    </source>
</evidence>
<dbReference type="FunFam" id="3.40.225.10:FF:000001">
    <property type="entry name" value="L-ribulose-5-phosphate 4-epimerase UlaF"/>
    <property type="match status" value="1"/>
</dbReference>
<dbReference type="Pfam" id="PF00596">
    <property type="entry name" value="Aldolase_II"/>
    <property type="match status" value="1"/>
</dbReference>
<comment type="similarity">
    <text evidence="3">Belongs to the aldolase class II family. AraD/FucA subfamily.</text>
</comment>
<evidence type="ECO:0000256" key="6">
    <source>
        <dbReference type="ARBA" id="ARBA00022833"/>
    </source>
</evidence>
<evidence type="ECO:0000256" key="7">
    <source>
        <dbReference type="ARBA" id="ARBA00023235"/>
    </source>
</evidence>
<sequence length="232" mass="25944">MESKYHALKERAWAANMEIPRRGLAIYTFGNVSALDARAGVFAIKPSGVPYDQLQVEHMVVVDLEGRIVEGTLRPSSDTRTHLVLYRNLKGLGGIVHTHSTYATGWAQAHLPIPIYGTTHADHLAEDVPCTEVMSAEAVERDYEMETGQQILECFRHRDPLHTPMVLVAGHAPFAWGETPEKAVYNAAVLEELAKMAFITRGIHPEAARLPDRLIRKHFERKHGPSAYYGQK</sequence>
<organism evidence="10 11">
    <name type="scientific">Cystobacter fuscus</name>
    <dbReference type="NCBI Taxonomy" id="43"/>
    <lineage>
        <taxon>Bacteria</taxon>
        <taxon>Pseudomonadati</taxon>
        <taxon>Myxococcota</taxon>
        <taxon>Myxococcia</taxon>
        <taxon>Myxococcales</taxon>
        <taxon>Cystobacterineae</taxon>
        <taxon>Archangiaceae</taxon>
        <taxon>Cystobacter</taxon>
    </lineage>
</organism>
<dbReference type="InterPro" id="IPR036409">
    <property type="entry name" value="Aldolase_II/adducin_N_sf"/>
</dbReference>
<evidence type="ECO:0000313" key="10">
    <source>
        <dbReference type="EMBL" id="ATB39427.1"/>
    </source>
</evidence>
<evidence type="ECO:0000313" key="11">
    <source>
        <dbReference type="Proteomes" id="UP000217257"/>
    </source>
</evidence>
<keyword evidence="6" id="KW-0862">Zinc</keyword>
<dbReference type="GO" id="GO:0005829">
    <property type="term" value="C:cytosol"/>
    <property type="evidence" value="ECO:0007669"/>
    <property type="project" value="TreeGrafter"/>
</dbReference>
<evidence type="ECO:0000256" key="5">
    <source>
        <dbReference type="ARBA" id="ARBA00022723"/>
    </source>
</evidence>
<dbReference type="KEGG" id="cfus:CYFUS_004871"/>
<keyword evidence="5" id="KW-0479">Metal-binding</keyword>
<dbReference type="EMBL" id="CP022098">
    <property type="protein sequence ID" value="ATB39427.1"/>
    <property type="molecule type" value="Genomic_DNA"/>
</dbReference>
<gene>
    <name evidence="10" type="ORF">CYFUS_004871</name>
</gene>
<evidence type="ECO:0000256" key="1">
    <source>
        <dbReference type="ARBA" id="ARBA00001726"/>
    </source>
</evidence>
<accession>A0A250J7D1</accession>
<evidence type="ECO:0000259" key="9">
    <source>
        <dbReference type="SMART" id="SM01007"/>
    </source>
</evidence>
<dbReference type="PANTHER" id="PTHR22789">
    <property type="entry name" value="FUCULOSE PHOSPHATE ALDOLASE"/>
    <property type="match status" value="1"/>
</dbReference>
<dbReference type="GO" id="GO:0008742">
    <property type="term" value="F:L-ribulose-phosphate 4-epimerase activity"/>
    <property type="evidence" value="ECO:0007669"/>
    <property type="project" value="UniProtKB-EC"/>
</dbReference>
<dbReference type="SUPFAM" id="SSF53639">
    <property type="entry name" value="AraD/HMP-PK domain-like"/>
    <property type="match status" value="1"/>
</dbReference>
<proteinExistence type="inferred from homology"/>
<name>A0A250J7D1_9BACT</name>